<keyword evidence="1" id="KW-0175">Coiled coil</keyword>
<dbReference type="EMBL" id="FUYV01000012">
    <property type="protein sequence ID" value="SKC17939.1"/>
    <property type="molecule type" value="Genomic_DNA"/>
</dbReference>
<evidence type="ECO:0000256" key="1">
    <source>
        <dbReference type="SAM" id="Coils"/>
    </source>
</evidence>
<keyword evidence="3" id="KW-1185">Reference proteome</keyword>
<evidence type="ECO:0008006" key="4">
    <source>
        <dbReference type="Google" id="ProtNLM"/>
    </source>
</evidence>
<name>A0A1T5HBJ2_9BACT</name>
<dbReference type="STRING" id="889453.SAMN03080601_02205"/>
<accession>A0A1T5HBJ2</accession>
<dbReference type="KEGG" id="asx:CDL62_17265"/>
<dbReference type="Proteomes" id="UP000191055">
    <property type="component" value="Unassembled WGS sequence"/>
</dbReference>
<dbReference type="RefSeq" id="WP_079557928.1">
    <property type="nucleotide sequence ID" value="NZ_CP021904.1"/>
</dbReference>
<dbReference type="OrthoDB" id="1467932at2"/>
<evidence type="ECO:0000313" key="3">
    <source>
        <dbReference type="Proteomes" id="UP000191055"/>
    </source>
</evidence>
<dbReference type="Gene3D" id="1.20.5.340">
    <property type="match status" value="1"/>
</dbReference>
<evidence type="ECO:0000313" key="2">
    <source>
        <dbReference type="EMBL" id="SKC17939.1"/>
    </source>
</evidence>
<dbReference type="AlphaFoldDB" id="A0A1T5HBJ2"/>
<sequence length="97" mass="11261">MVNPNIELVVKLEEKIDLLVDRYRAQKEENRLLRDRISELTNQLDEAGSSYTELESSFNKLKVAKTLEASSEDVRETKVKINQIVREIDKCIALLNR</sequence>
<gene>
    <name evidence="2" type="ORF">SAMN03080601_02205</name>
</gene>
<reference evidence="2 3" key="1">
    <citation type="submission" date="2017-02" db="EMBL/GenBank/DDBJ databases">
        <authorList>
            <person name="Peterson S.W."/>
        </authorList>
    </citation>
    <scope>NUCLEOTIDE SEQUENCE [LARGE SCALE GENOMIC DNA]</scope>
    <source>
        <strain evidence="2 3">DSM 24412</strain>
    </source>
</reference>
<organism evidence="2 3">
    <name type="scientific">Alkalitalea saponilacus</name>
    <dbReference type="NCBI Taxonomy" id="889453"/>
    <lineage>
        <taxon>Bacteria</taxon>
        <taxon>Pseudomonadati</taxon>
        <taxon>Bacteroidota</taxon>
        <taxon>Bacteroidia</taxon>
        <taxon>Marinilabiliales</taxon>
        <taxon>Marinilabiliaceae</taxon>
        <taxon>Alkalitalea</taxon>
    </lineage>
</organism>
<protein>
    <recommendedName>
        <fullName evidence="4">Cell division protein ZapB</fullName>
    </recommendedName>
</protein>
<proteinExistence type="predicted"/>
<feature type="coiled-coil region" evidence="1">
    <location>
        <begin position="9"/>
        <end position="57"/>
    </location>
</feature>